<reference evidence="2" key="2">
    <citation type="submission" date="2021-08" db="EMBL/GenBank/DDBJ databases">
        <authorList>
            <person name="Tani A."/>
            <person name="Ola A."/>
            <person name="Ogura Y."/>
            <person name="Katsura K."/>
            <person name="Hayashi T."/>
        </authorList>
    </citation>
    <scope>NUCLEOTIDE SEQUENCE</scope>
    <source>
        <strain evidence="2">DSM 17168</strain>
    </source>
</reference>
<dbReference type="RefSeq" id="WP_238233732.1">
    <property type="nucleotide sequence ID" value="NZ_BPQQ01000008.1"/>
</dbReference>
<dbReference type="Gene3D" id="2.40.30.170">
    <property type="match status" value="1"/>
</dbReference>
<evidence type="ECO:0000313" key="3">
    <source>
        <dbReference type="Proteomes" id="UP001055153"/>
    </source>
</evidence>
<comment type="subcellular location">
    <subcellularLocation>
        <location evidence="1">Cell envelope</location>
    </subcellularLocation>
</comment>
<reference evidence="2" key="1">
    <citation type="journal article" date="2021" name="Front. Microbiol.">
        <title>Comprehensive Comparative Genomics and Phenotyping of Methylobacterium Species.</title>
        <authorList>
            <person name="Alessa O."/>
            <person name="Ogura Y."/>
            <person name="Fujitani Y."/>
            <person name="Takami H."/>
            <person name="Hayashi T."/>
            <person name="Sahin N."/>
            <person name="Tani A."/>
        </authorList>
    </citation>
    <scope>NUCLEOTIDE SEQUENCE</scope>
    <source>
        <strain evidence="2">DSM 17168</strain>
    </source>
</reference>
<organism evidence="2 3">
    <name type="scientific">Methylobacterium isbiliense</name>
    <dbReference type="NCBI Taxonomy" id="315478"/>
    <lineage>
        <taxon>Bacteria</taxon>
        <taxon>Pseudomonadati</taxon>
        <taxon>Pseudomonadota</taxon>
        <taxon>Alphaproteobacteria</taxon>
        <taxon>Hyphomicrobiales</taxon>
        <taxon>Methylobacteriaceae</taxon>
        <taxon>Methylobacterium</taxon>
    </lineage>
</organism>
<accession>A0ABQ4S6N2</accession>
<protein>
    <submittedName>
        <fullName evidence="2">p-hydroxybenzoic acid efflux pump subunit AaeA</fullName>
    </submittedName>
</protein>
<dbReference type="PANTHER" id="PTHR30386:SF19">
    <property type="entry name" value="MULTIDRUG EXPORT PROTEIN EMRA-RELATED"/>
    <property type="match status" value="1"/>
</dbReference>
<evidence type="ECO:0000256" key="1">
    <source>
        <dbReference type="ARBA" id="ARBA00004196"/>
    </source>
</evidence>
<sequence>MRVLKFLVGFLLLGAGLYILVGEHFAGTSSDATVNARMAVVRAPVEGEVSLALRSIGARIGAGEVVANILDDRFDTARLIDLERGLDLQTLDLKRVRAQRAALQTARKAYETQVADYQQGRVRQIEARIAESLAAQEAANARLKEADASWKRANELSERGVQTAANLDRARSASEVAKQDLESARQRANYQRAELAAARNGVFIGDSYNDAPFSSQRIRELDLRLGELGAEEDQIAARIAQTQTQIAAERVRVNKLTSAVLKARAPGVVWDFLVDDGEYVRRGQDLLRLVDCSSLMVTASVTEALYDSLRLGAQAQFRFYGDDRIFSATITRLGGSGAAGLYANLAVGPSAEHLKRFDVTLSVPDLIDQAEAGCTVGRTGRVIFSQGPLGAFRAFATRYGF</sequence>
<name>A0ABQ4S6N2_9HYPH</name>
<dbReference type="PANTHER" id="PTHR30386">
    <property type="entry name" value="MEMBRANE FUSION SUBUNIT OF EMRAB-TOLC MULTIDRUG EFFLUX PUMP"/>
    <property type="match status" value="1"/>
</dbReference>
<comment type="caution">
    <text evidence="2">The sequence shown here is derived from an EMBL/GenBank/DDBJ whole genome shotgun (WGS) entry which is preliminary data.</text>
</comment>
<evidence type="ECO:0000313" key="2">
    <source>
        <dbReference type="EMBL" id="GJD98784.1"/>
    </source>
</evidence>
<dbReference type="EMBL" id="BPQQ01000008">
    <property type="protein sequence ID" value="GJD98784.1"/>
    <property type="molecule type" value="Genomic_DNA"/>
</dbReference>
<dbReference type="Proteomes" id="UP001055153">
    <property type="component" value="Unassembled WGS sequence"/>
</dbReference>
<dbReference type="InterPro" id="IPR050739">
    <property type="entry name" value="MFP"/>
</dbReference>
<gene>
    <name evidence="2" type="primary">aaeA_1</name>
    <name evidence="2" type="ORF">GMJLKIPL_0695</name>
</gene>
<proteinExistence type="predicted"/>
<keyword evidence="3" id="KW-1185">Reference proteome</keyword>